<evidence type="ECO:0000313" key="2">
    <source>
        <dbReference type="EMBL" id="TDO23282.1"/>
    </source>
</evidence>
<dbReference type="SUPFAM" id="SSF52833">
    <property type="entry name" value="Thioredoxin-like"/>
    <property type="match status" value="1"/>
</dbReference>
<dbReference type="GO" id="GO:0016853">
    <property type="term" value="F:isomerase activity"/>
    <property type="evidence" value="ECO:0007669"/>
    <property type="project" value="UniProtKB-KW"/>
</dbReference>
<accession>A0A4R6IMA5</accession>
<dbReference type="RefSeq" id="WP_133555339.1">
    <property type="nucleotide sequence ID" value="NZ_SNWM01000002.1"/>
</dbReference>
<dbReference type="PANTHER" id="PTHR13887:SF41">
    <property type="entry name" value="THIOREDOXIN SUPERFAMILY PROTEIN"/>
    <property type="match status" value="1"/>
</dbReference>
<evidence type="ECO:0000259" key="1">
    <source>
        <dbReference type="Pfam" id="PF01323"/>
    </source>
</evidence>
<keyword evidence="3" id="KW-1185">Reference proteome</keyword>
<dbReference type="Gene3D" id="3.40.30.10">
    <property type="entry name" value="Glutaredoxin"/>
    <property type="match status" value="1"/>
</dbReference>
<dbReference type="Pfam" id="PF01323">
    <property type="entry name" value="DSBA"/>
    <property type="match status" value="1"/>
</dbReference>
<dbReference type="PANTHER" id="PTHR13887">
    <property type="entry name" value="GLUTATHIONE S-TRANSFERASE KAPPA"/>
    <property type="match status" value="1"/>
</dbReference>
<dbReference type="CDD" id="cd03024">
    <property type="entry name" value="DsbA_FrnE"/>
    <property type="match status" value="1"/>
</dbReference>
<dbReference type="OrthoDB" id="9799122at2"/>
<sequence length="234" mass="26066">MIVEIWSDVMCPFCYIGKRKFEKALSEFKDAESIEVIWKSFQLAPDMETAPDKNIHQFLANHKGISLAEAKDMNNQVASRAAQAGLTFNFDQTIPANSFMAHRFAQFAKQNGLQDLAEEGLFKAYFTEGKNIDDIDTLVSLGESIGLNPEQTKAVLEGEQFANDVRHDIFEAQQIGVRGVPFFVFDRKLAVSGAQESSAFAEVLEKTFTEWSANNPPKLEIIDGPSCEIGKDCN</sequence>
<name>A0A4R6IMA5_9SPHI</name>
<protein>
    <submittedName>
        <fullName evidence="2">Putative DsbA family dithiol-disulfide isomerase</fullName>
    </submittedName>
</protein>
<reference evidence="2 3" key="1">
    <citation type="submission" date="2019-03" db="EMBL/GenBank/DDBJ databases">
        <title>Genomic Encyclopedia of Archaeal and Bacterial Type Strains, Phase II (KMG-II): from individual species to whole genera.</title>
        <authorList>
            <person name="Goeker M."/>
        </authorList>
    </citation>
    <scope>NUCLEOTIDE SEQUENCE [LARGE SCALE GENOMIC DNA]</scope>
    <source>
        <strain evidence="2 3">DSM 19034</strain>
    </source>
</reference>
<evidence type="ECO:0000313" key="3">
    <source>
        <dbReference type="Proteomes" id="UP000295499"/>
    </source>
</evidence>
<dbReference type="GO" id="GO:0016491">
    <property type="term" value="F:oxidoreductase activity"/>
    <property type="evidence" value="ECO:0007669"/>
    <property type="project" value="InterPro"/>
</dbReference>
<proteinExistence type="predicted"/>
<gene>
    <name evidence="2" type="ORF">CLV32_2271</name>
</gene>
<dbReference type="InterPro" id="IPR001853">
    <property type="entry name" value="DSBA-like_thioredoxin_dom"/>
</dbReference>
<comment type="caution">
    <text evidence="2">The sequence shown here is derived from an EMBL/GenBank/DDBJ whole genome shotgun (WGS) entry which is preliminary data.</text>
</comment>
<dbReference type="InterPro" id="IPR036249">
    <property type="entry name" value="Thioredoxin-like_sf"/>
</dbReference>
<keyword evidence="2" id="KW-0413">Isomerase</keyword>
<feature type="domain" description="DSBA-like thioredoxin" evidence="1">
    <location>
        <begin position="3"/>
        <end position="204"/>
    </location>
</feature>
<dbReference type="EMBL" id="SNWM01000002">
    <property type="protein sequence ID" value="TDO23282.1"/>
    <property type="molecule type" value="Genomic_DNA"/>
</dbReference>
<dbReference type="AlphaFoldDB" id="A0A4R6IMA5"/>
<organism evidence="2 3">
    <name type="scientific">Pedobacter duraquae</name>
    <dbReference type="NCBI Taxonomy" id="425511"/>
    <lineage>
        <taxon>Bacteria</taxon>
        <taxon>Pseudomonadati</taxon>
        <taxon>Bacteroidota</taxon>
        <taxon>Sphingobacteriia</taxon>
        <taxon>Sphingobacteriales</taxon>
        <taxon>Sphingobacteriaceae</taxon>
        <taxon>Pedobacter</taxon>
    </lineage>
</organism>
<dbReference type="Proteomes" id="UP000295499">
    <property type="component" value="Unassembled WGS sequence"/>
</dbReference>